<dbReference type="InterPro" id="IPR055170">
    <property type="entry name" value="GFO_IDH_MocA-like_dom"/>
</dbReference>
<dbReference type="InterPro" id="IPR051450">
    <property type="entry name" value="Gfo/Idh/MocA_Oxidoreductases"/>
</dbReference>
<dbReference type="Gene3D" id="3.40.50.720">
    <property type="entry name" value="NAD(P)-binding Rossmann-like Domain"/>
    <property type="match status" value="1"/>
</dbReference>
<protein>
    <recommendedName>
        <fullName evidence="4">Gfo/Idh/MocA-like oxidoreductase N-terminal domain-containing protein</fullName>
    </recommendedName>
</protein>
<dbReference type="Pfam" id="PF22725">
    <property type="entry name" value="GFO_IDH_MocA_C3"/>
    <property type="match status" value="1"/>
</dbReference>
<sequence length="368" mass="39931">MSETHTLGLGLIGCGAFGAFCLEAFKKLDGIEPTAVADVVADAADRLGKQFDVPAHHDPAELFARDDVHIVHIATPPSTHCELAVAAAKAGKHVLCEKPLATSVADGDAILAAAAKGGTIAPVNFVLRYNLITDAVKAVIDSGVLGKVLGARLTNCAADSNLPPKHWFWNRELSGGIFIEHGTHFFDMYRYWLGPGEVIDAHAETREGTDQQDRVMCTVRHDSGAVASYYHAFDQISPMDRTDHRLVCELGDILIDGWIPLSMTIDAALDNEGADKLAEILPGGNLQTLEALRGLSIMGRGQRRKVERKIRLTYEPWVDKQAVYANSVCDLMTDQIAFIRDPSHPRRIAEDNGRLSLADACRATEMAS</sequence>
<dbReference type="InterPro" id="IPR000683">
    <property type="entry name" value="Gfo/Idh/MocA-like_OxRdtase_N"/>
</dbReference>
<dbReference type="AlphaFoldDB" id="A0A0F9SU67"/>
<comment type="caution">
    <text evidence="3">The sequence shown here is derived from an EMBL/GenBank/DDBJ whole genome shotgun (WGS) entry which is preliminary data.</text>
</comment>
<dbReference type="Gene3D" id="3.30.360.10">
    <property type="entry name" value="Dihydrodipicolinate Reductase, domain 2"/>
    <property type="match status" value="1"/>
</dbReference>
<evidence type="ECO:0000259" key="1">
    <source>
        <dbReference type="Pfam" id="PF01408"/>
    </source>
</evidence>
<organism evidence="3">
    <name type="scientific">marine sediment metagenome</name>
    <dbReference type="NCBI Taxonomy" id="412755"/>
    <lineage>
        <taxon>unclassified sequences</taxon>
        <taxon>metagenomes</taxon>
        <taxon>ecological metagenomes</taxon>
    </lineage>
</organism>
<accession>A0A0F9SU67</accession>
<dbReference type="SUPFAM" id="SSF55347">
    <property type="entry name" value="Glyceraldehyde-3-phosphate dehydrogenase-like, C-terminal domain"/>
    <property type="match status" value="1"/>
</dbReference>
<dbReference type="PANTHER" id="PTHR43377">
    <property type="entry name" value="BILIVERDIN REDUCTASE A"/>
    <property type="match status" value="1"/>
</dbReference>
<dbReference type="InterPro" id="IPR036291">
    <property type="entry name" value="NAD(P)-bd_dom_sf"/>
</dbReference>
<dbReference type="GO" id="GO:0000166">
    <property type="term" value="F:nucleotide binding"/>
    <property type="evidence" value="ECO:0007669"/>
    <property type="project" value="InterPro"/>
</dbReference>
<proteinExistence type="predicted"/>
<name>A0A0F9SU67_9ZZZZ</name>
<gene>
    <name evidence="3" type="ORF">LCGC14_0431790</name>
</gene>
<dbReference type="PANTHER" id="PTHR43377:SF1">
    <property type="entry name" value="BILIVERDIN REDUCTASE A"/>
    <property type="match status" value="1"/>
</dbReference>
<dbReference type="EMBL" id="LAZR01000404">
    <property type="protein sequence ID" value="KKN70379.1"/>
    <property type="molecule type" value="Genomic_DNA"/>
</dbReference>
<dbReference type="SUPFAM" id="SSF51735">
    <property type="entry name" value="NAD(P)-binding Rossmann-fold domains"/>
    <property type="match status" value="1"/>
</dbReference>
<evidence type="ECO:0008006" key="4">
    <source>
        <dbReference type="Google" id="ProtNLM"/>
    </source>
</evidence>
<evidence type="ECO:0000259" key="2">
    <source>
        <dbReference type="Pfam" id="PF22725"/>
    </source>
</evidence>
<dbReference type="Pfam" id="PF01408">
    <property type="entry name" value="GFO_IDH_MocA"/>
    <property type="match status" value="1"/>
</dbReference>
<feature type="domain" description="Gfo/Idh/MocA-like oxidoreductase N-terminal" evidence="1">
    <location>
        <begin position="9"/>
        <end position="124"/>
    </location>
</feature>
<reference evidence="3" key="1">
    <citation type="journal article" date="2015" name="Nature">
        <title>Complex archaea that bridge the gap between prokaryotes and eukaryotes.</title>
        <authorList>
            <person name="Spang A."/>
            <person name="Saw J.H."/>
            <person name="Jorgensen S.L."/>
            <person name="Zaremba-Niedzwiedzka K."/>
            <person name="Martijn J."/>
            <person name="Lind A.E."/>
            <person name="van Eijk R."/>
            <person name="Schleper C."/>
            <person name="Guy L."/>
            <person name="Ettema T.J."/>
        </authorList>
    </citation>
    <scope>NUCLEOTIDE SEQUENCE</scope>
</reference>
<evidence type="ECO:0000313" key="3">
    <source>
        <dbReference type="EMBL" id="KKN70379.1"/>
    </source>
</evidence>
<feature type="domain" description="GFO/IDH/MocA-like oxidoreductase" evidence="2">
    <location>
        <begin position="135"/>
        <end position="233"/>
    </location>
</feature>